<keyword evidence="16" id="KW-0812">Transmembrane</keyword>
<feature type="transmembrane region" description="Helical" evidence="16">
    <location>
        <begin position="94"/>
        <end position="123"/>
    </location>
</feature>
<dbReference type="PANTHER" id="PTHR24421:SF62">
    <property type="entry name" value="SENSORY TRANSDUCTION HISTIDINE KINASE"/>
    <property type="match status" value="1"/>
</dbReference>
<dbReference type="CDD" id="cd16917">
    <property type="entry name" value="HATPase_UhpB-NarQ-NarX-like"/>
    <property type="match status" value="1"/>
</dbReference>
<dbReference type="Gene3D" id="1.20.5.1930">
    <property type="match status" value="1"/>
</dbReference>
<dbReference type="Pfam" id="PF07730">
    <property type="entry name" value="HisKA_3"/>
    <property type="match status" value="1"/>
</dbReference>
<evidence type="ECO:0000256" key="14">
    <source>
        <dbReference type="ARBA" id="ARBA00024827"/>
    </source>
</evidence>
<dbReference type="PROSITE" id="PS50109">
    <property type="entry name" value="HIS_KIN"/>
    <property type="match status" value="1"/>
</dbReference>
<evidence type="ECO:0000256" key="9">
    <source>
        <dbReference type="ARBA" id="ARBA00022723"/>
    </source>
</evidence>
<dbReference type="PRINTS" id="PR00344">
    <property type="entry name" value="BCTRLSENSOR"/>
</dbReference>
<evidence type="ECO:0000259" key="17">
    <source>
        <dbReference type="PROSITE" id="PS50109"/>
    </source>
</evidence>
<dbReference type="InterPro" id="IPR050482">
    <property type="entry name" value="Sensor_HK_TwoCompSys"/>
</dbReference>
<keyword evidence="6" id="KW-0004">4Fe-4S</keyword>
<keyword evidence="19" id="KW-1185">Reference proteome</keyword>
<name>A0ABT5ZRT2_9ACTN</name>
<comment type="function">
    <text evidence="14">Member of the two-component regulatory system NreB/NreC involved in the control of dissimilatory nitrate/nitrite reduction in response to oxygen. NreB functions as a direct oxygen sensor histidine kinase which is autophosphorylated, in the absence of oxygen, probably at the conserved histidine residue, and transfers its phosphate group probably to a conserved aspartate residue of NreC. NreB/NreC activates the expression of the nitrate (narGHJI) and nitrite (nir) reductase operons, as well as the putative nitrate transporter gene narT.</text>
</comment>
<evidence type="ECO:0000256" key="16">
    <source>
        <dbReference type="SAM" id="Phobius"/>
    </source>
</evidence>
<accession>A0ABT5ZRT2</accession>
<evidence type="ECO:0000256" key="10">
    <source>
        <dbReference type="ARBA" id="ARBA00022777"/>
    </source>
</evidence>
<evidence type="ECO:0000256" key="15">
    <source>
        <dbReference type="ARBA" id="ARBA00030800"/>
    </source>
</evidence>
<dbReference type="SMART" id="SM00387">
    <property type="entry name" value="HATPase_c"/>
    <property type="match status" value="1"/>
</dbReference>
<organism evidence="18 19">
    <name type="scientific">Streptomyces silvisoli</name>
    <dbReference type="NCBI Taxonomy" id="3034235"/>
    <lineage>
        <taxon>Bacteria</taxon>
        <taxon>Bacillati</taxon>
        <taxon>Actinomycetota</taxon>
        <taxon>Actinomycetes</taxon>
        <taxon>Kitasatosporales</taxon>
        <taxon>Streptomycetaceae</taxon>
        <taxon>Streptomyces</taxon>
    </lineage>
</organism>
<evidence type="ECO:0000313" key="19">
    <source>
        <dbReference type="Proteomes" id="UP001216579"/>
    </source>
</evidence>
<feature type="transmembrane region" description="Helical" evidence="16">
    <location>
        <begin position="56"/>
        <end position="74"/>
    </location>
</feature>
<comment type="subcellular location">
    <subcellularLocation>
        <location evidence="3">Cytoplasm</location>
    </subcellularLocation>
</comment>
<keyword evidence="11" id="KW-0408">Iron</keyword>
<evidence type="ECO:0000256" key="1">
    <source>
        <dbReference type="ARBA" id="ARBA00000085"/>
    </source>
</evidence>
<keyword evidence="16" id="KW-1133">Transmembrane helix</keyword>
<protein>
    <recommendedName>
        <fullName evidence="5">Oxygen sensor histidine kinase NreB</fullName>
        <ecNumber evidence="4">2.7.13.3</ecNumber>
    </recommendedName>
    <alternativeName>
        <fullName evidence="15">Nitrogen regulation protein B</fullName>
    </alternativeName>
</protein>
<comment type="catalytic activity">
    <reaction evidence="1">
        <text>ATP + protein L-histidine = ADP + protein N-phospho-L-histidine.</text>
        <dbReference type="EC" id="2.7.13.3"/>
    </reaction>
</comment>
<feature type="domain" description="Histidine kinase" evidence="17">
    <location>
        <begin position="343"/>
        <end position="439"/>
    </location>
</feature>
<keyword evidence="10 18" id="KW-0418">Kinase</keyword>
<dbReference type="InterPro" id="IPR011712">
    <property type="entry name" value="Sig_transdc_His_kin_sub3_dim/P"/>
</dbReference>
<feature type="transmembrane region" description="Helical" evidence="16">
    <location>
        <begin position="135"/>
        <end position="154"/>
    </location>
</feature>
<keyword evidence="7" id="KW-0963">Cytoplasm</keyword>
<evidence type="ECO:0000256" key="12">
    <source>
        <dbReference type="ARBA" id="ARBA00023012"/>
    </source>
</evidence>
<dbReference type="Proteomes" id="UP001216579">
    <property type="component" value="Unassembled WGS sequence"/>
</dbReference>
<evidence type="ECO:0000256" key="11">
    <source>
        <dbReference type="ARBA" id="ARBA00023004"/>
    </source>
</evidence>
<keyword evidence="16" id="KW-0472">Membrane</keyword>
<evidence type="ECO:0000256" key="5">
    <source>
        <dbReference type="ARBA" id="ARBA00017322"/>
    </source>
</evidence>
<keyword evidence="13" id="KW-0411">Iron-sulfur</keyword>
<dbReference type="InterPro" id="IPR003594">
    <property type="entry name" value="HATPase_dom"/>
</dbReference>
<feature type="transmembrane region" description="Helical" evidence="16">
    <location>
        <begin position="24"/>
        <end position="44"/>
    </location>
</feature>
<dbReference type="PANTHER" id="PTHR24421">
    <property type="entry name" value="NITRATE/NITRITE SENSOR PROTEIN NARX-RELATED"/>
    <property type="match status" value="1"/>
</dbReference>
<evidence type="ECO:0000256" key="13">
    <source>
        <dbReference type="ARBA" id="ARBA00023014"/>
    </source>
</evidence>
<sequence length="445" mass="47707">MVGAGRDRPLTDEDSRLELWEKRLQAMLVYLPYAALLVSVLLAVTVPVPTAKPLPYCFALSAAALGWLLLRAALDRYEHYDRFGEDQGRLWLTVFHFSGLIVLIFLMTLASPVFGYFGFAGYLHAMRYLRGRWRIVGGLVTAMPVSVSQTGGMLPSTSAGFVNLTVAFLFNVVSVGAVLALDGITERQSSRRKASNAALSTANVRLAAMLAENRGLHAQLISQAREAGVMDERQRMAREIHDTLAQALAGIVTQLHAADQARERGGPDADRRHLVNAARLAREGLADARRAVRALRPDALEHAGLPAALAEAVGQWRELHGVEAQLTVTGTTRPLHPEVEITLLRAAQEALANVAKHAAASRVGLTLSYMEDVVTLDVRDDGTGFDPLTLPEPGSAGAQGGGFGLTVMRQRVRRLSGRLEVESECGGGTAVSATLPAISQGGVDG</sequence>
<gene>
    <name evidence="18" type="ORF">P3G67_21590</name>
</gene>
<dbReference type="EC" id="2.7.13.3" evidence="4"/>
<evidence type="ECO:0000313" key="18">
    <source>
        <dbReference type="EMBL" id="MDF3291773.1"/>
    </source>
</evidence>
<evidence type="ECO:0000256" key="2">
    <source>
        <dbReference type="ARBA" id="ARBA00001966"/>
    </source>
</evidence>
<proteinExistence type="predicted"/>
<keyword evidence="12" id="KW-0902">Two-component regulatory system</keyword>
<dbReference type="GO" id="GO:0016301">
    <property type="term" value="F:kinase activity"/>
    <property type="evidence" value="ECO:0007669"/>
    <property type="project" value="UniProtKB-KW"/>
</dbReference>
<keyword evidence="9" id="KW-0479">Metal-binding</keyword>
<dbReference type="SUPFAM" id="SSF55874">
    <property type="entry name" value="ATPase domain of HSP90 chaperone/DNA topoisomerase II/histidine kinase"/>
    <property type="match status" value="1"/>
</dbReference>
<evidence type="ECO:0000256" key="6">
    <source>
        <dbReference type="ARBA" id="ARBA00022485"/>
    </source>
</evidence>
<dbReference type="RefSeq" id="WP_276094933.1">
    <property type="nucleotide sequence ID" value="NZ_JARJBC010000014.1"/>
</dbReference>
<dbReference type="InterPro" id="IPR017205">
    <property type="entry name" value="Sig_transdc_His_kinase_ChrS"/>
</dbReference>
<comment type="caution">
    <text evidence="18">The sequence shown here is derived from an EMBL/GenBank/DDBJ whole genome shotgun (WGS) entry which is preliminary data.</text>
</comment>
<dbReference type="PIRSF" id="PIRSF037434">
    <property type="entry name" value="STHK_ChrS"/>
    <property type="match status" value="1"/>
</dbReference>
<feature type="transmembrane region" description="Helical" evidence="16">
    <location>
        <begin position="160"/>
        <end position="184"/>
    </location>
</feature>
<dbReference type="InterPro" id="IPR036890">
    <property type="entry name" value="HATPase_C_sf"/>
</dbReference>
<evidence type="ECO:0000256" key="7">
    <source>
        <dbReference type="ARBA" id="ARBA00022490"/>
    </source>
</evidence>
<keyword evidence="8" id="KW-0808">Transferase</keyword>
<evidence type="ECO:0000256" key="3">
    <source>
        <dbReference type="ARBA" id="ARBA00004496"/>
    </source>
</evidence>
<dbReference type="Gene3D" id="3.30.565.10">
    <property type="entry name" value="Histidine kinase-like ATPase, C-terminal domain"/>
    <property type="match status" value="1"/>
</dbReference>
<dbReference type="EMBL" id="JARJBC010000014">
    <property type="protein sequence ID" value="MDF3291773.1"/>
    <property type="molecule type" value="Genomic_DNA"/>
</dbReference>
<reference evidence="18 19" key="1">
    <citation type="submission" date="2023-03" db="EMBL/GenBank/DDBJ databases">
        <title>Draft genome sequence of Streptomyces sp. RB6PN23 isolated from peat swamp forest in Thailand.</title>
        <authorList>
            <person name="Klaysubun C."/>
            <person name="Duangmal K."/>
        </authorList>
    </citation>
    <scope>NUCLEOTIDE SEQUENCE [LARGE SCALE GENOMIC DNA]</scope>
    <source>
        <strain evidence="18 19">RB6PN23</strain>
    </source>
</reference>
<evidence type="ECO:0000256" key="4">
    <source>
        <dbReference type="ARBA" id="ARBA00012438"/>
    </source>
</evidence>
<dbReference type="InterPro" id="IPR005467">
    <property type="entry name" value="His_kinase_dom"/>
</dbReference>
<dbReference type="Pfam" id="PF02518">
    <property type="entry name" value="HATPase_c"/>
    <property type="match status" value="1"/>
</dbReference>
<evidence type="ECO:0000256" key="8">
    <source>
        <dbReference type="ARBA" id="ARBA00022679"/>
    </source>
</evidence>
<comment type="cofactor">
    <cofactor evidence="2">
        <name>[4Fe-4S] cluster</name>
        <dbReference type="ChEBI" id="CHEBI:49883"/>
    </cofactor>
</comment>
<dbReference type="InterPro" id="IPR004358">
    <property type="entry name" value="Sig_transdc_His_kin-like_C"/>
</dbReference>